<accession>A0A2H0LRN0</accession>
<feature type="domain" description="Doubled CXXCH motif" evidence="2">
    <location>
        <begin position="85"/>
        <end position="129"/>
    </location>
</feature>
<evidence type="ECO:0000256" key="1">
    <source>
        <dbReference type="ARBA" id="ARBA00022729"/>
    </source>
</evidence>
<reference evidence="3 4" key="1">
    <citation type="submission" date="2017-09" db="EMBL/GenBank/DDBJ databases">
        <title>Depth-based differentiation of microbial function through sediment-hosted aquifers and enrichment of novel symbionts in the deep terrestrial subsurface.</title>
        <authorList>
            <person name="Probst A.J."/>
            <person name="Ladd B."/>
            <person name="Jarett J.K."/>
            <person name="Geller-Mcgrath D.E."/>
            <person name="Sieber C.M."/>
            <person name="Emerson J.B."/>
            <person name="Anantharaman K."/>
            <person name="Thomas B.C."/>
            <person name="Malmstrom R."/>
            <person name="Stieglmeier M."/>
            <person name="Klingl A."/>
            <person name="Woyke T."/>
            <person name="Ryan C.M."/>
            <person name="Banfield J.F."/>
        </authorList>
    </citation>
    <scope>NUCLEOTIDE SEQUENCE [LARGE SCALE GENOMIC DNA]</scope>
    <source>
        <strain evidence="3">CG11_big_fil_rev_8_21_14_0_20_45_26</strain>
    </source>
</reference>
<dbReference type="InterPro" id="IPR036280">
    <property type="entry name" value="Multihaem_cyt_sf"/>
</dbReference>
<dbReference type="Proteomes" id="UP000230859">
    <property type="component" value="Unassembled WGS sequence"/>
</dbReference>
<protein>
    <recommendedName>
        <fullName evidence="2">Doubled CXXCH motif domain-containing protein</fullName>
    </recommendedName>
</protein>
<proteinExistence type="predicted"/>
<evidence type="ECO:0000313" key="3">
    <source>
        <dbReference type="EMBL" id="PIQ87021.1"/>
    </source>
</evidence>
<evidence type="ECO:0000313" key="4">
    <source>
        <dbReference type="Proteomes" id="UP000230859"/>
    </source>
</evidence>
<organism evidence="3 4">
    <name type="scientific">Candidatus Abzuiibacterium crystallinum</name>
    <dbReference type="NCBI Taxonomy" id="1974748"/>
    <lineage>
        <taxon>Bacteria</taxon>
        <taxon>Pseudomonadati</taxon>
        <taxon>Candidatus Omnitrophota</taxon>
        <taxon>Candidatus Abzuiibacterium</taxon>
    </lineage>
</organism>
<keyword evidence="1" id="KW-0732">Signal</keyword>
<name>A0A2H0LRN0_9BACT</name>
<evidence type="ECO:0000259" key="2">
    <source>
        <dbReference type="Pfam" id="PF09699"/>
    </source>
</evidence>
<dbReference type="PANTHER" id="PTHR35038:SF6">
    <property type="entry name" value="SURFACE LOCALIZED DECAHEME CYTOCHROME C LIPOPROTEIN"/>
    <property type="match status" value="1"/>
</dbReference>
<dbReference type="InterPro" id="IPR051829">
    <property type="entry name" value="Multiheme_Cytochr_ET"/>
</dbReference>
<dbReference type="NCBIfam" id="TIGR01905">
    <property type="entry name" value="paired_CXXCH_1"/>
    <property type="match status" value="1"/>
</dbReference>
<dbReference type="PANTHER" id="PTHR35038">
    <property type="entry name" value="DISSIMILATORY SULFITE REDUCTASE SIRA"/>
    <property type="match status" value="1"/>
</dbReference>
<dbReference type="Gene3D" id="3.90.10.10">
    <property type="entry name" value="Cytochrome C3"/>
    <property type="match status" value="1"/>
</dbReference>
<feature type="domain" description="Doubled CXXCH motif" evidence="2">
    <location>
        <begin position="136"/>
        <end position="173"/>
    </location>
</feature>
<dbReference type="Pfam" id="PF09699">
    <property type="entry name" value="Paired_CXXCH_1"/>
    <property type="match status" value="2"/>
</dbReference>
<dbReference type="InterPro" id="IPR010177">
    <property type="entry name" value="Paired_CXXCH_1"/>
</dbReference>
<gene>
    <name evidence="3" type="ORF">COV74_02430</name>
</gene>
<dbReference type="AlphaFoldDB" id="A0A2H0LRN0"/>
<dbReference type="EMBL" id="PCVY01000022">
    <property type="protein sequence ID" value="PIQ87021.1"/>
    <property type="molecule type" value="Genomic_DNA"/>
</dbReference>
<comment type="caution">
    <text evidence="3">The sequence shown here is derived from an EMBL/GenBank/DDBJ whole genome shotgun (WGS) entry which is preliminary data.</text>
</comment>
<sequence length="215" mass="23853">METCEACHEKEVKEFKLSTHARISIPGENYEVQGCEMCHGPGSLHVDQGGGEGKMDKHIINPAKDPTICFACHTDKRAEFNLPYHHPVLEGKMSCSDCHDAHGQEVRPWSATTIDDVNEACFKCHKDQEGPFVFEHEALREGCTSCHQVHGSISDKMLVARDSNLCLRCHTQDNFPNMADTSHGGSGSRISQGTCFSARCHTAVHGSNFDDHLRY</sequence>
<dbReference type="SUPFAM" id="SSF48695">
    <property type="entry name" value="Multiheme cytochromes"/>
    <property type="match status" value="1"/>
</dbReference>
<dbReference type="GO" id="GO:0016491">
    <property type="term" value="F:oxidoreductase activity"/>
    <property type="evidence" value="ECO:0007669"/>
    <property type="project" value="TreeGrafter"/>
</dbReference>